<protein>
    <submittedName>
        <fullName evidence="13">ZT_dimer domain-containing protein</fullName>
    </submittedName>
</protein>
<reference evidence="13" key="1">
    <citation type="submission" date="2017-02" db="UniProtKB">
        <authorList>
            <consortium name="WormBaseParasite"/>
        </authorList>
    </citation>
    <scope>IDENTIFICATION</scope>
</reference>
<feature type="transmembrane region" description="Helical" evidence="8">
    <location>
        <begin position="131"/>
        <end position="152"/>
    </location>
</feature>
<name>A0A0N4VH77_ENTVE</name>
<dbReference type="FunFam" id="1.20.1510.10:FF:000005">
    <property type="entry name" value="Putative Cation diffusion facilitator 1"/>
    <property type="match status" value="1"/>
</dbReference>
<dbReference type="Pfam" id="PF01545">
    <property type="entry name" value="Cation_efflux"/>
    <property type="match status" value="1"/>
</dbReference>
<dbReference type="InterPro" id="IPR027469">
    <property type="entry name" value="Cation_efflux_TMD_sf"/>
</dbReference>
<evidence type="ECO:0000256" key="5">
    <source>
        <dbReference type="ARBA" id="ARBA00022989"/>
    </source>
</evidence>
<dbReference type="Proteomes" id="UP000274131">
    <property type="component" value="Unassembled WGS sequence"/>
</dbReference>
<keyword evidence="3" id="KW-0813">Transport</keyword>
<dbReference type="NCBIfam" id="TIGR01297">
    <property type="entry name" value="CDF"/>
    <property type="match status" value="1"/>
</dbReference>
<dbReference type="STRING" id="51028.A0A0N4VH77"/>
<dbReference type="WBParaSite" id="EVEC_0001017801-mRNA-1">
    <property type="protein sequence ID" value="EVEC_0001017801-mRNA-1"/>
    <property type="gene ID" value="EVEC_0001017801"/>
</dbReference>
<dbReference type="AlphaFoldDB" id="A0A0N4VH77"/>
<dbReference type="GO" id="GO:0012505">
    <property type="term" value="C:endomembrane system"/>
    <property type="evidence" value="ECO:0007669"/>
    <property type="project" value="UniProtKB-SubCell"/>
</dbReference>
<keyword evidence="6" id="KW-0406">Ion transport</keyword>
<dbReference type="InterPro" id="IPR027470">
    <property type="entry name" value="Cation_efflux_CTD"/>
</dbReference>
<dbReference type="SUPFAM" id="SSF160240">
    <property type="entry name" value="Cation efflux protein cytoplasmic domain-like"/>
    <property type="match status" value="1"/>
</dbReference>
<accession>A0A0N4VH77</accession>
<dbReference type="SUPFAM" id="SSF161111">
    <property type="entry name" value="Cation efflux protein transmembrane domain-like"/>
    <property type="match status" value="1"/>
</dbReference>
<comment type="similarity">
    <text evidence="2">Belongs to the cation diffusion facilitator (CDF) transporter (TC 2.A.4) family. SLC30A subfamily.</text>
</comment>
<evidence type="ECO:0000259" key="9">
    <source>
        <dbReference type="Pfam" id="PF01545"/>
    </source>
</evidence>
<sequence length="315" mass="35257">MPDGVHPKLDDVNDVGRGLFGMRKAAKWLAMTTLIVNISLVVAKAAASYLSSSLSIISSLVDSAVDIASGLVIWLTARAIKKHDPYMYPRGRTRLEPIALIIVSVIMGVASIQMTAQSLESIVKNTMDPHMDIATLCIMTTTVAVKFVLMILCKKFDSNASISVLAQDHRNDCLSNLAALFCAWGASKYWIYLDPIGAILVSLYIAITWFMTGKEHLTMLSGKSAAPDFINRIVMVCMMHSSHIDYIDTVYVYHYGTRYLVEVHIVMDPEMRLRESHDISEALQNNIESLPQVERAFVHCDYEFSHRPYQEHKIV</sequence>
<dbReference type="InterPro" id="IPR036837">
    <property type="entry name" value="Cation_efflux_CTD_sf"/>
</dbReference>
<feature type="transmembrane region" description="Helical" evidence="8">
    <location>
        <begin position="28"/>
        <end position="50"/>
    </location>
</feature>
<dbReference type="OrthoDB" id="78296at2759"/>
<keyword evidence="12" id="KW-1185">Reference proteome</keyword>
<keyword evidence="7 8" id="KW-0472">Membrane</keyword>
<dbReference type="InterPro" id="IPR002524">
    <property type="entry name" value="Cation_efflux"/>
</dbReference>
<dbReference type="PANTHER" id="PTHR43840">
    <property type="entry name" value="MITOCHONDRIAL METAL TRANSPORTER 1-RELATED"/>
    <property type="match status" value="1"/>
</dbReference>
<evidence type="ECO:0000313" key="12">
    <source>
        <dbReference type="Proteomes" id="UP000274131"/>
    </source>
</evidence>
<comment type="subcellular location">
    <subcellularLocation>
        <location evidence="1">Endomembrane system</location>
        <topology evidence="1">Multi-pass membrane protein</topology>
    </subcellularLocation>
</comment>
<dbReference type="GO" id="GO:0008324">
    <property type="term" value="F:monoatomic cation transmembrane transporter activity"/>
    <property type="evidence" value="ECO:0007669"/>
    <property type="project" value="InterPro"/>
</dbReference>
<dbReference type="Gene3D" id="1.20.1510.10">
    <property type="entry name" value="Cation efflux protein transmembrane domain"/>
    <property type="match status" value="1"/>
</dbReference>
<keyword evidence="4 8" id="KW-0812">Transmembrane</keyword>
<evidence type="ECO:0000313" key="13">
    <source>
        <dbReference type="WBParaSite" id="EVEC_0001017801-mRNA-1"/>
    </source>
</evidence>
<evidence type="ECO:0000256" key="4">
    <source>
        <dbReference type="ARBA" id="ARBA00022692"/>
    </source>
</evidence>
<evidence type="ECO:0000256" key="8">
    <source>
        <dbReference type="SAM" id="Phobius"/>
    </source>
</evidence>
<dbReference type="InterPro" id="IPR058533">
    <property type="entry name" value="Cation_efflux_TM"/>
</dbReference>
<evidence type="ECO:0000256" key="7">
    <source>
        <dbReference type="ARBA" id="ARBA00023136"/>
    </source>
</evidence>
<dbReference type="Gene3D" id="3.30.70.1350">
    <property type="entry name" value="Cation efflux protein, cytoplasmic domain"/>
    <property type="match status" value="1"/>
</dbReference>
<feature type="domain" description="Cation efflux protein cytoplasmic" evidence="10">
    <location>
        <begin position="230"/>
        <end position="301"/>
    </location>
</feature>
<dbReference type="GO" id="GO:0016020">
    <property type="term" value="C:membrane"/>
    <property type="evidence" value="ECO:0007669"/>
    <property type="project" value="InterPro"/>
</dbReference>
<dbReference type="FunFam" id="3.30.70.1350:FF:000001">
    <property type="entry name" value="Metal tolerance protein 11"/>
    <property type="match status" value="1"/>
</dbReference>
<evidence type="ECO:0000256" key="1">
    <source>
        <dbReference type="ARBA" id="ARBA00004127"/>
    </source>
</evidence>
<evidence type="ECO:0000259" key="10">
    <source>
        <dbReference type="Pfam" id="PF16916"/>
    </source>
</evidence>
<gene>
    <name evidence="11" type="ORF">EVEC_LOCUS9523</name>
</gene>
<dbReference type="Pfam" id="PF16916">
    <property type="entry name" value="ZT_dimer"/>
    <property type="match status" value="1"/>
</dbReference>
<dbReference type="PANTHER" id="PTHR43840:SF13">
    <property type="entry name" value="CATION EFFLUX PROTEIN CYTOPLASMIC DOMAIN-CONTAINING PROTEIN"/>
    <property type="match status" value="1"/>
</dbReference>
<evidence type="ECO:0000313" key="11">
    <source>
        <dbReference type="EMBL" id="VDD94772.1"/>
    </source>
</evidence>
<dbReference type="InterPro" id="IPR050291">
    <property type="entry name" value="CDF_Transporter"/>
</dbReference>
<evidence type="ECO:0000256" key="6">
    <source>
        <dbReference type="ARBA" id="ARBA00023065"/>
    </source>
</evidence>
<feature type="transmembrane region" description="Helical" evidence="8">
    <location>
        <begin position="196"/>
        <end position="213"/>
    </location>
</feature>
<feature type="domain" description="Cation efflux protein transmembrane" evidence="9">
    <location>
        <begin position="33"/>
        <end position="220"/>
    </location>
</feature>
<feature type="transmembrane region" description="Helical" evidence="8">
    <location>
        <begin position="56"/>
        <end position="77"/>
    </location>
</feature>
<proteinExistence type="inferred from homology"/>
<organism evidence="13">
    <name type="scientific">Enterobius vermicularis</name>
    <name type="common">Human pinworm</name>
    <dbReference type="NCBI Taxonomy" id="51028"/>
    <lineage>
        <taxon>Eukaryota</taxon>
        <taxon>Metazoa</taxon>
        <taxon>Ecdysozoa</taxon>
        <taxon>Nematoda</taxon>
        <taxon>Chromadorea</taxon>
        <taxon>Rhabditida</taxon>
        <taxon>Spirurina</taxon>
        <taxon>Oxyuridomorpha</taxon>
        <taxon>Oxyuroidea</taxon>
        <taxon>Oxyuridae</taxon>
        <taxon>Enterobius</taxon>
    </lineage>
</organism>
<reference evidence="11 12" key="2">
    <citation type="submission" date="2018-10" db="EMBL/GenBank/DDBJ databases">
        <authorList>
            <consortium name="Pathogen Informatics"/>
        </authorList>
    </citation>
    <scope>NUCLEOTIDE SEQUENCE [LARGE SCALE GENOMIC DNA]</scope>
</reference>
<feature type="transmembrane region" description="Helical" evidence="8">
    <location>
        <begin position="98"/>
        <end position="119"/>
    </location>
</feature>
<dbReference type="EMBL" id="UXUI01010116">
    <property type="protein sequence ID" value="VDD94772.1"/>
    <property type="molecule type" value="Genomic_DNA"/>
</dbReference>
<evidence type="ECO:0000256" key="2">
    <source>
        <dbReference type="ARBA" id="ARBA00008873"/>
    </source>
</evidence>
<keyword evidence="5 8" id="KW-1133">Transmembrane helix</keyword>
<evidence type="ECO:0000256" key="3">
    <source>
        <dbReference type="ARBA" id="ARBA00022448"/>
    </source>
</evidence>